<dbReference type="EMBL" id="CAJPIN010002876">
    <property type="protein sequence ID" value="CAG2055766.1"/>
    <property type="molecule type" value="Genomic_DNA"/>
</dbReference>
<accession>A0ABN7NS20</accession>
<keyword evidence="3" id="KW-0378">Hydrolase</keyword>
<dbReference type="InterPro" id="IPR002884">
    <property type="entry name" value="P_dom"/>
</dbReference>
<sequence length="181" mass="20666">MSVLTWAERSQGIWTLLIEDQVGLPTLKGQLGKFTLHLHGSKEMPAYLSQGPRKYNEDYNRVHKKTANVATTAPGNLEDFSNYDWKDIIGIPVALRGQDNSLSKKFWMKYCPHYWLEIGCNFKSLRITRIGLHAPLFSVEAVKACAFNLHLQVDYSLQIEFLGVVNQRPTGRNCYEISCIM</sequence>
<proteinExistence type="inferred from homology"/>
<evidence type="ECO:0000256" key="1">
    <source>
        <dbReference type="ARBA" id="ARBA00005325"/>
    </source>
</evidence>
<evidence type="ECO:0000313" key="6">
    <source>
        <dbReference type="Proteomes" id="UP001153148"/>
    </source>
</evidence>
<evidence type="ECO:0000313" key="5">
    <source>
        <dbReference type="EMBL" id="CAG2055766.1"/>
    </source>
</evidence>
<dbReference type="SUPFAM" id="SSF49785">
    <property type="entry name" value="Galactose-binding domain-like"/>
    <property type="match status" value="1"/>
</dbReference>
<dbReference type="InterPro" id="IPR008979">
    <property type="entry name" value="Galactose-bd-like_sf"/>
</dbReference>
<keyword evidence="6" id="KW-1185">Reference proteome</keyword>
<organism evidence="5 6">
    <name type="scientific">Timema podura</name>
    <name type="common">Walking stick</name>
    <dbReference type="NCBI Taxonomy" id="61482"/>
    <lineage>
        <taxon>Eukaryota</taxon>
        <taxon>Metazoa</taxon>
        <taxon>Ecdysozoa</taxon>
        <taxon>Arthropoda</taxon>
        <taxon>Hexapoda</taxon>
        <taxon>Insecta</taxon>
        <taxon>Pterygota</taxon>
        <taxon>Neoptera</taxon>
        <taxon>Polyneoptera</taxon>
        <taxon>Phasmatodea</taxon>
        <taxon>Timematodea</taxon>
        <taxon>Timematoidea</taxon>
        <taxon>Timematidae</taxon>
        <taxon>Timema</taxon>
    </lineage>
</organism>
<protein>
    <recommendedName>
        <fullName evidence="4">P/Homo B domain-containing protein</fullName>
    </recommendedName>
</protein>
<dbReference type="PROSITE" id="PS51829">
    <property type="entry name" value="P_HOMO_B"/>
    <property type="match status" value="1"/>
</dbReference>
<name>A0ABN7NS20_TIMPD</name>
<evidence type="ECO:0000259" key="4">
    <source>
        <dbReference type="PROSITE" id="PS51829"/>
    </source>
</evidence>
<feature type="domain" description="P/Homo B" evidence="4">
    <location>
        <begin position="1"/>
        <end position="44"/>
    </location>
</feature>
<dbReference type="Proteomes" id="UP001153148">
    <property type="component" value="Unassembled WGS sequence"/>
</dbReference>
<gene>
    <name evidence="5" type="ORF">TPAB3V08_LOCUS2766</name>
</gene>
<reference evidence="5" key="1">
    <citation type="submission" date="2021-03" db="EMBL/GenBank/DDBJ databases">
        <authorList>
            <person name="Tran Van P."/>
        </authorList>
    </citation>
    <scope>NUCLEOTIDE SEQUENCE</scope>
</reference>
<evidence type="ECO:0000256" key="3">
    <source>
        <dbReference type="ARBA" id="ARBA00022801"/>
    </source>
</evidence>
<feature type="non-terminal residue" evidence="5">
    <location>
        <position position="181"/>
    </location>
</feature>
<comment type="similarity">
    <text evidence="1">Belongs to the peptidase S8 family. Furin subfamily.</text>
</comment>
<keyword evidence="2" id="KW-0645">Protease</keyword>
<comment type="caution">
    <text evidence="5">The sequence shown here is derived from an EMBL/GenBank/DDBJ whole genome shotgun (WGS) entry which is preliminary data.</text>
</comment>
<evidence type="ECO:0000256" key="2">
    <source>
        <dbReference type="ARBA" id="ARBA00022670"/>
    </source>
</evidence>
<dbReference type="Gene3D" id="2.60.120.260">
    <property type="entry name" value="Galactose-binding domain-like"/>
    <property type="match status" value="1"/>
</dbReference>